<dbReference type="SUPFAM" id="SSF161098">
    <property type="entry name" value="MetI-like"/>
    <property type="match status" value="1"/>
</dbReference>
<dbReference type="AlphaFoldDB" id="A0ABD5NK27"/>
<evidence type="ECO:0000256" key="6">
    <source>
        <dbReference type="ARBA" id="ARBA00023136"/>
    </source>
</evidence>
<feature type="transmembrane region" description="Helical" evidence="7">
    <location>
        <begin position="309"/>
        <end position="333"/>
    </location>
</feature>
<dbReference type="RefSeq" id="WP_256531875.1">
    <property type="nucleotide sequence ID" value="NZ_CP101824.1"/>
</dbReference>
<keyword evidence="2 7" id="KW-0813">Transport</keyword>
<evidence type="ECO:0000313" key="10">
    <source>
        <dbReference type="Proteomes" id="UP001595846"/>
    </source>
</evidence>
<feature type="transmembrane region" description="Helical" evidence="7">
    <location>
        <begin position="102"/>
        <end position="122"/>
    </location>
</feature>
<feature type="transmembrane region" description="Helical" evidence="7">
    <location>
        <begin position="64"/>
        <end position="82"/>
    </location>
</feature>
<dbReference type="EMBL" id="JBHSAQ010000001">
    <property type="protein sequence ID" value="MFC3957195.1"/>
    <property type="molecule type" value="Genomic_DNA"/>
</dbReference>
<feature type="transmembrane region" description="Helical" evidence="7">
    <location>
        <begin position="253"/>
        <end position="271"/>
    </location>
</feature>
<sequence>MSTDDARSNFEAVDWSEVEHSRTLLTPERLTFTVGIAVVFALYVYDSYTGVFFVGRWEIDTLDWIVYGGVVVIASLFGVPMLRHRDQTVRRLRRICSKPVHAVGGGLLSLVVLLGFVGPAIYGSPSVTFANQYNPPFWGKSKMGWANQCAGEVTVAADGFTRYCQGSMAYPLGTNHRGHSIDYLITEGAAVAVEVIVFTLAFIVPVAAVVGIVAGFRGGRIDDLLMSYVDVQLCIPAIVAFIMGYMYWNTSLLLLLVTFGLLSWGGIARIVRSETLQRREDGYVLVARSLGASAPYIGRRHIIPNITNTLVPSVFHLLALFVLVEAGIAFLGFHHIQTYSWGSIIQEGTALSVSTGQDFVRPPTTTSDIWWISTFPMIALTATLASLKITGDAVRDALDPRQTN</sequence>
<dbReference type="Pfam" id="PF00528">
    <property type="entry name" value="BPD_transp_1"/>
    <property type="match status" value="1"/>
</dbReference>
<accession>A0ABD5NK27</accession>
<evidence type="ECO:0000256" key="7">
    <source>
        <dbReference type="RuleBase" id="RU363032"/>
    </source>
</evidence>
<comment type="similarity">
    <text evidence="7">Belongs to the binding-protein-dependent transport system permease family.</text>
</comment>
<evidence type="ECO:0000256" key="3">
    <source>
        <dbReference type="ARBA" id="ARBA00022475"/>
    </source>
</evidence>
<gene>
    <name evidence="9" type="ORF">ACFOUR_02255</name>
</gene>
<evidence type="ECO:0000256" key="2">
    <source>
        <dbReference type="ARBA" id="ARBA00022448"/>
    </source>
</evidence>
<keyword evidence="5 7" id="KW-1133">Transmembrane helix</keyword>
<proteinExistence type="inferred from homology"/>
<evidence type="ECO:0000256" key="5">
    <source>
        <dbReference type="ARBA" id="ARBA00022989"/>
    </source>
</evidence>
<dbReference type="InterPro" id="IPR000515">
    <property type="entry name" value="MetI-like"/>
</dbReference>
<keyword evidence="3" id="KW-1003">Cell membrane</keyword>
<dbReference type="InterPro" id="IPR035906">
    <property type="entry name" value="MetI-like_sf"/>
</dbReference>
<feature type="transmembrane region" description="Helical" evidence="7">
    <location>
        <begin position="369"/>
        <end position="387"/>
    </location>
</feature>
<keyword evidence="4 7" id="KW-0812">Transmembrane</keyword>
<evidence type="ECO:0000256" key="4">
    <source>
        <dbReference type="ARBA" id="ARBA00022692"/>
    </source>
</evidence>
<feature type="transmembrane region" description="Helical" evidence="7">
    <location>
        <begin position="228"/>
        <end position="247"/>
    </location>
</feature>
<dbReference type="CDD" id="cd06261">
    <property type="entry name" value="TM_PBP2"/>
    <property type="match status" value="1"/>
</dbReference>
<reference evidence="9 10" key="1">
    <citation type="journal article" date="2019" name="Int. J. Syst. Evol. Microbiol.">
        <title>The Global Catalogue of Microorganisms (GCM) 10K type strain sequencing project: providing services to taxonomists for standard genome sequencing and annotation.</title>
        <authorList>
            <consortium name="The Broad Institute Genomics Platform"/>
            <consortium name="The Broad Institute Genome Sequencing Center for Infectious Disease"/>
            <person name="Wu L."/>
            <person name="Ma J."/>
        </authorList>
    </citation>
    <scope>NUCLEOTIDE SEQUENCE [LARGE SCALE GENOMIC DNA]</scope>
    <source>
        <strain evidence="9 10">IBRC-M 10256</strain>
    </source>
</reference>
<evidence type="ECO:0000256" key="1">
    <source>
        <dbReference type="ARBA" id="ARBA00004651"/>
    </source>
</evidence>
<feature type="transmembrane region" description="Helical" evidence="7">
    <location>
        <begin position="30"/>
        <end position="52"/>
    </location>
</feature>
<organism evidence="9 10">
    <name type="scientific">Halovivax cerinus</name>
    <dbReference type="NCBI Taxonomy" id="1487865"/>
    <lineage>
        <taxon>Archaea</taxon>
        <taxon>Methanobacteriati</taxon>
        <taxon>Methanobacteriota</taxon>
        <taxon>Stenosarchaea group</taxon>
        <taxon>Halobacteria</taxon>
        <taxon>Halobacteriales</taxon>
        <taxon>Natrialbaceae</taxon>
        <taxon>Halovivax</taxon>
    </lineage>
</organism>
<dbReference type="GeneID" id="73904638"/>
<comment type="subcellular location">
    <subcellularLocation>
        <location evidence="1 7">Cell membrane</location>
        <topology evidence="1 7">Multi-pass membrane protein</topology>
    </subcellularLocation>
</comment>
<feature type="domain" description="ABC transmembrane type-1" evidence="8">
    <location>
        <begin position="189"/>
        <end position="391"/>
    </location>
</feature>
<evidence type="ECO:0000259" key="8">
    <source>
        <dbReference type="PROSITE" id="PS50928"/>
    </source>
</evidence>
<dbReference type="GO" id="GO:0005886">
    <property type="term" value="C:plasma membrane"/>
    <property type="evidence" value="ECO:0007669"/>
    <property type="project" value="UniProtKB-SubCell"/>
</dbReference>
<dbReference type="PANTHER" id="PTHR43386:SF1">
    <property type="entry name" value="D,D-DIPEPTIDE TRANSPORT SYSTEM PERMEASE PROTEIN DDPC-RELATED"/>
    <property type="match status" value="1"/>
</dbReference>
<dbReference type="InterPro" id="IPR050366">
    <property type="entry name" value="BP-dependent_transpt_permease"/>
</dbReference>
<dbReference type="Gene3D" id="1.10.3720.10">
    <property type="entry name" value="MetI-like"/>
    <property type="match status" value="1"/>
</dbReference>
<protein>
    <submittedName>
        <fullName evidence="9">ABC transporter permease</fullName>
    </submittedName>
</protein>
<evidence type="ECO:0000313" key="9">
    <source>
        <dbReference type="EMBL" id="MFC3957195.1"/>
    </source>
</evidence>
<dbReference type="PROSITE" id="PS50928">
    <property type="entry name" value="ABC_TM1"/>
    <property type="match status" value="1"/>
</dbReference>
<dbReference type="Proteomes" id="UP001595846">
    <property type="component" value="Unassembled WGS sequence"/>
</dbReference>
<keyword evidence="6 7" id="KW-0472">Membrane</keyword>
<comment type="caution">
    <text evidence="9">The sequence shown here is derived from an EMBL/GenBank/DDBJ whole genome shotgun (WGS) entry which is preliminary data.</text>
</comment>
<feature type="transmembrane region" description="Helical" evidence="7">
    <location>
        <begin position="195"/>
        <end position="216"/>
    </location>
</feature>
<keyword evidence="10" id="KW-1185">Reference proteome</keyword>
<name>A0ABD5NK27_9EURY</name>
<dbReference type="PANTHER" id="PTHR43386">
    <property type="entry name" value="OLIGOPEPTIDE TRANSPORT SYSTEM PERMEASE PROTEIN APPC"/>
    <property type="match status" value="1"/>
</dbReference>